<keyword evidence="1 5" id="KW-0175">Coiled coil</keyword>
<gene>
    <name evidence="7" type="ORF">ZOSMA_256G00010</name>
</gene>
<name>A0A0K9PHY6_ZOSMR</name>
<dbReference type="GO" id="GO:0006997">
    <property type="term" value="P:nucleus organization"/>
    <property type="evidence" value="ECO:0007669"/>
    <property type="project" value="InterPro"/>
</dbReference>
<proteinExistence type="inferred from homology"/>
<dbReference type="OrthoDB" id="673795at2759"/>
<dbReference type="GO" id="GO:0005652">
    <property type="term" value="C:nuclear lamina"/>
    <property type="evidence" value="ECO:0007669"/>
    <property type="project" value="UniProtKB-SubCell"/>
</dbReference>
<evidence type="ECO:0000256" key="1">
    <source>
        <dbReference type="ARBA" id="ARBA00023054"/>
    </source>
</evidence>
<organism evidence="7 8">
    <name type="scientific">Zostera marina</name>
    <name type="common">Eelgrass</name>
    <dbReference type="NCBI Taxonomy" id="29655"/>
    <lineage>
        <taxon>Eukaryota</taxon>
        <taxon>Viridiplantae</taxon>
        <taxon>Streptophyta</taxon>
        <taxon>Embryophyta</taxon>
        <taxon>Tracheophyta</taxon>
        <taxon>Spermatophyta</taxon>
        <taxon>Magnoliopsida</taxon>
        <taxon>Liliopsida</taxon>
        <taxon>Zosteraceae</taxon>
        <taxon>Zostera</taxon>
    </lineage>
</organism>
<dbReference type="PANTHER" id="PTHR31908:SF2">
    <property type="entry name" value="PROTEIN CROWDED NUCLEI 4"/>
    <property type="match status" value="1"/>
</dbReference>
<feature type="region of interest" description="Disordered" evidence="6">
    <location>
        <begin position="820"/>
        <end position="863"/>
    </location>
</feature>
<reference evidence="8" key="1">
    <citation type="journal article" date="2016" name="Nature">
        <title>The genome of the seagrass Zostera marina reveals angiosperm adaptation to the sea.</title>
        <authorList>
            <person name="Olsen J.L."/>
            <person name="Rouze P."/>
            <person name="Verhelst B."/>
            <person name="Lin Y.-C."/>
            <person name="Bayer T."/>
            <person name="Collen J."/>
            <person name="Dattolo E."/>
            <person name="De Paoli E."/>
            <person name="Dittami S."/>
            <person name="Maumus F."/>
            <person name="Michel G."/>
            <person name="Kersting A."/>
            <person name="Lauritano C."/>
            <person name="Lohaus R."/>
            <person name="Toepel M."/>
            <person name="Tonon T."/>
            <person name="Vanneste K."/>
            <person name="Amirebrahimi M."/>
            <person name="Brakel J."/>
            <person name="Bostroem C."/>
            <person name="Chovatia M."/>
            <person name="Grimwood J."/>
            <person name="Jenkins J.W."/>
            <person name="Jueterbock A."/>
            <person name="Mraz A."/>
            <person name="Stam W.T."/>
            <person name="Tice H."/>
            <person name="Bornberg-Bauer E."/>
            <person name="Green P.J."/>
            <person name="Pearson G.A."/>
            <person name="Procaccini G."/>
            <person name="Duarte C.M."/>
            <person name="Schmutz J."/>
            <person name="Reusch T.B.H."/>
            <person name="Van de Peer Y."/>
        </authorList>
    </citation>
    <scope>NUCLEOTIDE SEQUENCE [LARGE SCALE GENOMIC DNA]</scope>
    <source>
        <strain evidence="8">cv. Finnish</strain>
    </source>
</reference>
<comment type="caution">
    <text evidence="7">The sequence shown here is derived from an EMBL/GenBank/DDBJ whole genome shotgun (WGS) entry which is preliminary data.</text>
</comment>
<comment type="subcellular location">
    <subcellularLocation>
        <location evidence="3">Nucleus lamina</location>
    </subcellularLocation>
</comment>
<dbReference type="EMBL" id="LFYR01000880">
    <property type="protein sequence ID" value="KMZ67845.1"/>
    <property type="molecule type" value="Genomic_DNA"/>
</dbReference>
<accession>A0A0K9PHY6</accession>
<dbReference type="STRING" id="29655.A0A0K9PHY6"/>
<feature type="compositionally biased region" description="Basic and acidic residues" evidence="6">
    <location>
        <begin position="853"/>
        <end position="863"/>
    </location>
</feature>
<evidence type="ECO:0000256" key="2">
    <source>
        <dbReference type="ARBA" id="ARBA00023242"/>
    </source>
</evidence>
<comment type="similarity">
    <text evidence="4">Belongs to the CRWN family.</text>
</comment>
<dbReference type="InterPro" id="IPR040418">
    <property type="entry name" value="CRWN"/>
</dbReference>
<evidence type="ECO:0000256" key="6">
    <source>
        <dbReference type="SAM" id="MobiDB-lite"/>
    </source>
</evidence>
<sequence length="863" mass="99330">MEINFFRWEAKGSDLLFDKQSISNTQKFLQQEQERLVEYQSHLNQREEIIFKRSQDLDHLEIKIDAAKENTDKELMSLKQEKSNLASELLALASREEVVSAREKELARKEIDLIAMQNTLASKEQDEIERLKSEFELTLAKRKSDFESDFSQQREKVEAELDAKRKAFEVREVDLDQLEKKIEEREEASSLQLNKLIEKEEDIAKKLQSLSDKEESASLAQKAADGEMLELKREKEKIEKMRLELAETMEKIEDERKQVNLCRDKLASSITESNDLLILEAKLKEEIDNFRAQKMELIAEADALKAEKEKFEYEWELIDEKKEKLQKEAERISEERNAAFQYIKNELESLKYEKDALRQQFRKDFESLSREKEEVIARLEGEHSELFSMIQHERNAFVEEIALQKRELEACIEKRQEEVDFSLKEKEEAFEKEKAQEFQKITTQKEMILKDLENVRLEREKMNNERLEIIEDRELRSREWSEIKNFIDVLNVQRQKLQEQRELLVEDRNKIHSKIQHLEELQAMNLASENRSLSESPSYSLKAAQRFTSRKFSNRRSNLDNVKEALNLKKPNADHEFTDDLPGKIPILASPSTSVSTWFRKCTDVIFMRSPEGRLDANSPKSFANNPAICYGSPKTSNSGIEFSASKDKLPDSACVLVNMTPNAKNSDLLSKNSTLTSEPLCESAVQLGSEKCDKDVVVTEQNQSIQSDISSLQELNSQGLMCENHRTIDLPMTKKRPIDLSSRTGSNSHLELIGKSFKKRKQGNATVGSPMATHDEFGEPGVPDDNGAVLLVQDSPDKNIPKIQEELLVKEIHSAGDAEISQDVQISPQSAGNDPIPSGLDVAENNLQSDSFPEKRMNVNEC</sequence>
<evidence type="ECO:0000256" key="3">
    <source>
        <dbReference type="ARBA" id="ARBA00024186"/>
    </source>
</evidence>
<feature type="compositionally biased region" description="Polar residues" evidence="6">
    <location>
        <begin position="823"/>
        <end position="833"/>
    </location>
</feature>
<feature type="coiled-coil region" evidence="5">
    <location>
        <begin position="29"/>
        <end position="141"/>
    </location>
</feature>
<evidence type="ECO:0000256" key="4">
    <source>
        <dbReference type="ARBA" id="ARBA00024208"/>
    </source>
</evidence>
<evidence type="ECO:0000313" key="7">
    <source>
        <dbReference type="EMBL" id="KMZ67845.1"/>
    </source>
</evidence>
<evidence type="ECO:0000313" key="8">
    <source>
        <dbReference type="Proteomes" id="UP000036987"/>
    </source>
</evidence>
<protein>
    <submittedName>
        <fullName evidence="7">Nuclear matrix constituent protein 2</fullName>
    </submittedName>
</protein>
<evidence type="ECO:0000256" key="5">
    <source>
        <dbReference type="SAM" id="Coils"/>
    </source>
</evidence>
<keyword evidence="8" id="KW-1185">Reference proteome</keyword>
<keyword evidence="2" id="KW-0539">Nucleus</keyword>
<feature type="coiled-coil region" evidence="5">
    <location>
        <begin position="445"/>
        <end position="510"/>
    </location>
</feature>
<feature type="region of interest" description="Disordered" evidence="6">
    <location>
        <begin position="760"/>
        <end position="787"/>
    </location>
</feature>
<dbReference type="PANTHER" id="PTHR31908">
    <property type="entry name" value="PROTEIN CROWDED NUCLEI 4"/>
    <property type="match status" value="1"/>
</dbReference>
<dbReference type="Proteomes" id="UP000036987">
    <property type="component" value="Unassembled WGS sequence"/>
</dbReference>
<dbReference type="AlphaFoldDB" id="A0A0K9PHY6"/>
<feature type="coiled-coil region" evidence="5">
    <location>
        <begin position="168"/>
        <end position="418"/>
    </location>
</feature>